<protein>
    <submittedName>
        <fullName evidence="1">Uncharacterized protein</fullName>
    </submittedName>
</protein>
<proteinExistence type="predicted"/>
<evidence type="ECO:0000313" key="2">
    <source>
        <dbReference type="Proteomes" id="UP000324800"/>
    </source>
</evidence>
<accession>A0A5J4TMH0</accession>
<evidence type="ECO:0000313" key="1">
    <source>
        <dbReference type="EMBL" id="KAA6359706.1"/>
    </source>
</evidence>
<feature type="non-terminal residue" evidence="1">
    <location>
        <position position="1"/>
    </location>
</feature>
<organism evidence="1 2">
    <name type="scientific">Streblomastix strix</name>
    <dbReference type="NCBI Taxonomy" id="222440"/>
    <lineage>
        <taxon>Eukaryota</taxon>
        <taxon>Metamonada</taxon>
        <taxon>Preaxostyla</taxon>
        <taxon>Oxymonadida</taxon>
        <taxon>Streblomastigidae</taxon>
        <taxon>Streblomastix</taxon>
    </lineage>
</organism>
<dbReference type="AlphaFoldDB" id="A0A5J4TMH0"/>
<dbReference type="EMBL" id="SNRW01027973">
    <property type="protein sequence ID" value="KAA6359706.1"/>
    <property type="molecule type" value="Genomic_DNA"/>
</dbReference>
<comment type="caution">
    <text evidence="1">The sequence shown here is derived from an EMBL/GenBank/DDBJ whole genome shotgun (WGS) entry which is preliminary data.</text>
</comment>
<sequence>TTTTTTTTTTISHDFTYTAFFFIDTHTRTQFRLTAQLVVVIITTAAITRFCSVDQTECPAAVTNSEFKYSSVSCIYKLVVELV</sequence>
<name>A0A5J4TMH0_9EUKA</name>
<gene>
    <name evidence="1" type="ORF">EZS28_044767</name>
</gene>
<dbReference type="Proteomes" id="UP000324800">
    <property type="component" value="Unassembled WGS sequence"/>
</dbReference>
<reference evidence="1 2" key="1">
    <citation type="submission" date="2019-03" db="EMBL/GenBank/DDBJ databases">
        <title>Single cell metagenomics reveals metabolic interactions within the superorganism composed of flagellate Streblomastix strix and complex community of Bacteroidetes bacteria on its surface.</title>
        <authorList>
            <person name="Treitli S.C."/>
            <person name="Kolisko M."/>
            <person name="Husnik F."/>
            <person name="Keeling P."/>
            <person name="Hampl V."/>
        </authorList>
    </citation>
    <scope>NUCLEOTIDE SEQUENCE [LARGE SCALE GENOMIC DNA]</scope>
    <source>
        <strain evidence="1">ST1C</strain>
    </source>
</reference>